<reference evidence="10" key="1">
    <citation type="submission" date="2025-08" db="UniProtKB">
        <authorList>
            <consortium name="RefSeq"/>
        </authorList>
    </citation>
    <scope>IDENTIFICATION</scope>
    <source>
        <tissue evidence="10">Leaves</tissue>
    </source>
</reference>
<comment type="subcellular location">
    <subcellularLocation>
        <location evidence="1">Nucleus</location>
    </subcellularLocation>
</comment>
<evidence type="ECO:0000256" key="4">
    <source>
        <dbReference type="ARBA" id="ARBA00023016"/>
    </source>
</evidence>
<sequence>MVKKSAEDASASVPPFLKKCYEMVDDEATDSIISWSQTSDGFVIWDMTEFSVRLLPKYFKHSNFSSFMRQLNIYGFRKIDMDRWEFANDGFVRGQKHLLKNIGRRKKLQQPANSDGSGEKIQNLGLWKEIENLKTDKNALMQELVKLRQHQETSDNKLLLLRDRLHGMEKNQQQMLSFLVMAMQSPAFLVQMLRRMAETASMLDVGTEDVRSVASDGMIVRYQPPVDETPKSVQTRNFISENQEVDPSPDGLKDFLLNADFLKMLTDEKLCSLDNHAPFILPDLPDDGSWEQLLLASPFLENTEDGKLDSEEHNDYELEMETSVSGGQLETSREFELLIEQMEKSQTLGME</sequence>
<keyword evidence="4" id="KW-0346">Stress response</keyword>
<comment type="similarity">
    <text evidence="8">Belongs to the HSF family. Class A subfamily.</text>
</comment>
<gene>
    <name evidence="10" type="primary">LOC109003006</name>
</gene>
<evidence type="ECO:0000256" key="2">
    <source>
        <dbReference type="ARBA" id="ARBA00022553"/>
    </source>
</evidence>
<keyword evidence="5" id="KW-0238">DNA-binding</keyword>
<dbReference type="Gene3D" id="1.10.10.10">
    <property type="entry name" value="Winged helix-like DNA-binding domain superfamily/Winged helix DNA-binding domain"/>
    <property type="match status" value="1"/>
</dbReference>
<evidence type="ECO:0000256" key="8">
    <source>
        <dbReference type="ARBA" id="ARBA00061350"/>
    </source>
</evidence>
<protein>
    <submittedName>
        <fullName evidence="10">Heat stress transcription factor A-8</fullName>
    </submittedName>
</protein>
<keyword evidence="6" id="KW-0804">Transcription</keyword>
<dbReference type="GO" id="GO:0005634">
    <property type="term" value="C:nucleus"/>
    <property type="evidence" value="ECO:0000318"/>
    <property type="project" value="GO_Central"/>
</dbReference>
<organism evidence="9 10">
    <name type="scientific">Juglans regia</name>
    <name type="common">English walnut</name>
    <dbReference type="NCBI Taxonomy" id="51240"/>
    <lineage>
        <taxon>Eukaryota</taxon>
        <taxon>Viridiplantae</taxon>
        <taxon>Streptophyta</taxon>
        <taxon>Embryophyta</taxon>
        <taxon>Tracheophyta</taxon>
        <taxon>Spermatophyta</taxon>
        <taxon>Magnoliopsida</taxon>
        <taxon>eudicotyledons</taxon>
        <taxon>Gunneridae</taxon>
        <taxon>Pentapetalae</taxon>
        <taxon>rosids</taxon>
        <taxon>fabids</taxon>
        <taxon>Fagales</taxon>
        <taxon>Juglandaceae</taxon>
        <taxon>Juglans</taxon>
    </lineage>
</organism>
<dbReference type="PANTHER" id="PTHR10015">
    <property type="entry name" value="HEAT SHOCK TRANSCRIPTION FACTOR"/>
    <property type="match status" value="1"/>
</dbReference>
<dbReference type="FunFam" id="1.10.10.10:FF:000057">
    <property type="entry name" value="Heat shock transcription factor 1"/>
    <property type="match status" value="1"/>
</dbReference>
<dbReference type="PROSITE" id="PS00434">
    <property type="entry name" value="HSF_DOMAIN"/>
    <property type="match status" value="1"/>
</dbReference>
<dbReference type="STRING" id="51240.A0A2I4FXW2"/>
<keyword evidence="9" id="KW-1185">Reference proteome</keyword>
<evidence type="ECO:0000256" key="1">
    <source>
        <dbReference type="ARBA" id="ARBA00004123"/>
    </source>
</evidence>
<dbReference type="Pfam" id="PF00447">
    <property type="entry name" value="HSF_DNA-bind"/>
    <property type="match status" value="1"/>
</dbReference>
<dbReference type="InterPro" id="IPR000232">
    <property type="entry name" value="HSF_DNA-bd"/>
</dbReference>
<dbReference type="Gramene" id="Jr13_18340_p1">
    <property type="protein sequence ID" value="cds.Jr13_18340_p1"/>
    <property type="gene ID" value="Jr13_18340"/>
</dbReference>
<evidence type="ECO:0000256" key="6">
    <source>
        <dbReference type="ARBA" id="ARBA00023163"/>
    </source>
</evidence>
<dbReference type="SMART" id="SM00415">
    <property type="entry name" value="HSF"/>
    <property type="match status" value="1"/>
</dbReference>
<dbReference type="Proteomes" id="UP000235220">
    <property type="component" value="Chromosome 13"/>
</dbReference>
<dbReference type="OrthoDB" id="60033at2759"/>
<dbReference type="PANTHER" id="PTHR10015:SF325">
    <property type="entry name" value="HEAT STRESS TRANSCRIPTION FACTOR A-8"/>
    <property type="match status" value="1"/>
</dbReference>
<evidence type="ECO:0000313" key="10">
    <source>
        <dbReference type="RefSeq" id="XP_018836499.1"/>
    </source>
</evidence>
<dbReference type="GO" id="GO:0043565">
    <property type="term" value="F:sequence-specific DNA binding"/>
    <property type="evidence" value="ECO:0007669"/>
    <property type="project" value="InterPro"/>
</dbReference>
<accession>A0A2I4FXW2</accession>
<dbReference type="KEGG" id="jre:109003006"/>
<evidence type="ECO:0000256" key="5">
    <source>
        <dbReference type="ARBA" id="ARBA00023125"/>
    </source>
</evidence>
<dbReference type="GO" id="GO:0003700">
    <property type="term" value="F:DNA-binding transcription factor activity"/>
    <property type="evidence" value="ECO:0000318"/>
    <property type="project" value="GO_Central"/>
</dbReference>
<name>A0A2I4FXW2_JUGRE</name>
<evidence type="ECO:0000256" key="7">
    <source>
        <dbReference type="ARBA" id="ARBA00023242"/>
    </source>
</evidence>
<dbReference type="RefSeq" id="XP_018836499.1">
    <property type="nucleotide sequence ID" value="XM_018980954.2"/>
</dbReference>
<dbReference type="PRINTS" id="PR00056">
    <property type="entry name" value="HSFDOMAIN"/>
</dbReference>
<dbReference type="AlphaFoldDB" id="A0A2I4FXW2"/>
<dbReference type="FunCoup" id="A0A2I4FXW2">
    <property type="interactions" value="68"/>
</dbReference>
<dbReference type="GO" id="GO:0034605">
    <property type="term" value="P:cellular response to heat"/>
    <property type="evidence" value="ECO:0000318"/>
    <property type="project" value="GO_Central"/>
</dbReference>
<dbReference type="InterPro" id="IPR036388">
    <property type="entry name" value="WH-like_DNA-bd_sf"/>
</dbReference>
<dbReference type="InterPro" id="IPR036390">
    <property type="entry name" value="WH_DNA-bd_sf"/>
</dbReference>
<evidence type="ECO:0000313" key="9">
    <source>
        <dbReference type="Proteomes" id="UP000235220"/>
    </source>
</evidence>
<dbReference type="SUPFAM" id="SSF46785">
    <property type="entry name" value="Winged helix' DNA-binding domain"/>
    <property type="match status" value="1"/>
</dbReference>
<evidence type="ECO:0000256" key="3">
    <source>
        <dbReference type="ARBA" id="ARBA00023015"/>
    </source>
</evidence>
<keyword evidence="7" id="KW-0539">Nucleus</keyword>
<proteinExistence type="inferred from homology"/>
<dbReference type="GeneID" id="109003006"/>
<keyword evidence="3" id="KW-0805">Transcription regulation</keyword>
<keyword evidence="2" id="KW-0597">Phosphoprotein</keyword>